<sequence length="164" mass="17939">MLTNGAINLNPPRNSIRLEEKAEGTTKPKEKETAPVVIESPVDHPPIQPLVQQPVEPFIHPPIQPEEPVVEVVPAQPGIVAQPQAVPSVQQQPNIAAVSTPEVSVRTKRRTSVKVTSSGQQTTLTFLKKSSANSDENIQKNPRRLTRSCIVDDTFRCSLSSSFH</sequence>
<feature type="compositionally biased region" description="Basic and acidic residues" evidence="1">
    <location>
        <begin position="16"/>
        <end position="33"/>
    </location>
</feature>
<accession>E9HP76</accession>
<reference evidence="2 3" key="1">
    <citation type="journal article" date="2011" name="Science">
        <title>The ecoresponsive genome of Daphnia pulex.</title>
        <authorList>
            <person name="Colbourne J.K."/>
            <person name="Pfrender M.E."/>
            <person name="Gilbert D."/>
            <person name="Thomas W.K."/>
            <person name="Tucker A."/>
            <person name="Oakley T.H."/>
            <person name="Tokishita S."/>
            <person name="Aerts A."/>
            <person name="Arnold G.J."/>
            <person name="Basu M.K."/>
            <person name="Bauer D.J."/>
            <person name="Caceres C.E."/>
            <person name="Carmel L."/>
            <person name="Casola C."/>
            <person name="Choi J.H."/>
            <person name="Detter J.C."/>
            <person name="Dong Q."/>
            <person name="Dusheyko S."/>
            <person name="Eads B.D."/>
            <person name="Frohlich T."/>
            <person name="Geiler-Samerotte K.A."/>
            <person name="Gerlach D."/>
            <person name="Hatcher P."/>
            <person name="Jogdeo S."/>
            <person name="Krijgsveld J."/>
            <person name="Kriventseva E.V."/>
            <person name="Kultz D."/>
            <person name="Laforsch C."/>
            <person name="Lindquist E."/>
            <person name="Lopez J."/>
            <person name="Manak J.R."/>
            <person name="Muller J."/>
            <person name="Pangilinan J."/>
            <person name="Patwardhan R.P."/>
            <person name="Pitluck S."/>
            <person name="Pritham E.J."/>
            <person name="Rechtsteiner A."/>
            <person name="Rho M."/>
            <person name="Rogozin I.B."/>
            <person name="Sakarya O."/>
            <person name="Salamov A."/>
            <person name="Schaack S."/>
            <person name="Shapiro H."/>
            <person name="Shiga Y."/>
            <person name="Skalitzky C."/>
            <person name="Smith Z."/>
            <person name="Souvorov A."/>
            <person name="Sung W."/>
            <person name="Tang Z."/>
            <person name="Tsuchiya D."/>
            <person name="Tu H."/>
            <person name="Vos H."/>
            <person name="Wang M."/>
            <person name="Wolf Y.I."/>
            <person name="Yamagata H."/>
            <person name="Yamada T."/>
            <person name="Ye Y."/>
            <person name="Shaw J.R."/>
            <person name="Andrews J."/>
            <person name="Crease T.J."/>
            <person name="Tang H."/>
            <person name="Lucas S.M."/>
            <person name="Robertson H.M."/>
            <person name="Bork P."/>
            <person name="Koonin E.V."/>
            <person name="Zdobnov E.M."/>
            <person name="Grigoriev I.V."/>
            <person name="Lynch M."/>
            <person name="Boore J.L."/>
        </authorList>
    </citation>
    <scope>NUCLEOTIDE SEQUENCE [LARGE SCALE GENOMIC DNA]</scope>
</reference>
<proteinExistence type="predicted"/>
<dbReference type="AlphaFoldDB" id="E9HP76"/>
<feature type="region of interest" description="Disordered" evidence="1">
    <location>
        <begin position="1"/>
        <end position="49"/>
    </location>
</feature>
<evidence type="ECO:0000313" key="2">
    <source>
        <dbReference type="EMBL" id="EFX66468.1"/>
    </source>
</evidence>
<organism evidence="2 3">
    <name type="scientific">Daphnia pulex</name>
    <name type="common">Water flea</name>
    <dbReference type="NCBI Taxonomy" id="6669"/>
    <lineage>
        <taxon>Eukaryota</taxon>
        <taxon>Metazoa</taxon>
        <taxon>Ecdysozoa</taxon>
        <taxon>Arthropoda</taxon>
        <taxon>Crustacea</taxon>
        <taxon>Branchiopoda</taxon>
        <taxon>Diplostraca</taxon>
        <taxon>Cladocera</taxon>
        <taxon>Anomopoda</taxon>
        <taxon>Daphniidae</taxon>
        <taxon>Daphnia</taxon>
    </lineage>
</organism>
<dbReference type="Proteomes" id="UP000000305">
    <property type="component" value="Unassembled WGS sequence"/>
</dbReference>
<name>E9HP76_DAPPU</name>
<dbReference type="InParanoid" id="E9HP76"/>
<keyword evidence="3" id="KW-1185">Reference proteome</keyword>
<dbReference type="EMBL" id="GL732703">
    <property type="protein sequence ID" value="EFX66468.1"/>
    <property type="molecule type" value="Genomic_DNA"/>
</dbReference>
<evidence type="ECO:0000313" key="3">
    <source>
        <dbReference type="Proteomes" id="UP000000305"/>
    </source>
</evidence>
<feature type="compositionally biased region" description="Polar residues" evidence="1">
    <location>
        <begin position="1"/>
        <end position="13"/>
    </location>
</feature>
<gene>
    <name evidence="2" type="ORF">DAPPUDRAFT_332189</name>
</gene>
<dbReference type="KEGG" id="dpx:DAPPUDRAFT_332189"/>
<dbReference type="HOGENOM" id="CLU_1620691_0_0_1"/>
<dbReference type="PhylomeDB" id="E9HP76"/>
<evidence type="ECO:0000256" key="1">
    <source>
        <dbReference type="SAM" id="MobiDB-lite"/>
    </source>
</evidence>
<protein>
    <submittedName>
        <fullName evidence="2">Uncharacterized protein</fullName>
    </submittedName>
</protein>